<dbReference type="Proteomes" id="UP001595839">
    <property type="component" value="Unassembled WGS sequence"/>
</dbReference>
<dbReference type="InterPro" id="IPR013429">
    <property type="entry name" value="Regulatory_FmdB_Zinc_ribbon"/>
</dbReference>
<dbReference type="RefSeq" id="WP_381187282.1">
    <property type="nucleotide sequence ID" value="NZ_JBHSFK010000074.1"/>
</dbReference>
<feature type="region of interest" description="Disordered" evidence="1">
    <location>
        <begin position="44"/>
        <end position="70"/>
    </location>
</feature>
<evidence type="ECO:0000259" key="2">
    <source>
        <dbReference type="SMART" id="SM00834"/>
    </source>
</evidence>
<organism evidence="3 4">
    <name type="scientific">Streptomyces vulcanius</name>
    <dbReference type="NCBI Taxonomy" id="1441876"/>
    <lineage>
        <taxon>Bacteria</taxon>
        <taxon>Bacillati</taxon>
        <taxon>Actinomycetota</taxon>
        <taxon>Actinomycetes</taxon>
        <taxon>Kitasatosporales</taxon>
        <taxon>Streptomycetaceae</taxon>
        <taxon>Streptomyces</taxon>
    </lineage>
</organism>
<feature type="region of interest" description="Disordered" evidence="1">
    <location>
        <begin position="87"/>
        <end position="135"/>
    </location>
</feature>
<evidence type="ECO:0000313" key="3">
    <source>
        <dbReference type="EMBL" id="MFC4508286.1"/>
    </source>
</evidence>
<comment type="caution">
    <text evidence="3">The sequence shown here is derived from an EMBL/GenBank/DDBJ whole genome shotgun (WGS) entry which is preliminary data.</text>
</comment>
<proteinExistence type="predicted"/>
<gene>
    <name evidence="3" type="ORF">ACFPIH_54400</name>
</gene>
<accession>A0ABV9BDN6</accession>
<dbReference type="NCBIfam" id="TIGR02605">
    <property type="entry name" value="CxxC_CxxC_SSSS"/>
    <property type="match status" value="1"/>
</dbReference>
<dbReference type="Pfam" id="PF09723">
    <property type="entry name" value="Zn_ribbon_8"/>
    <property type="match status" value="1"/>
</dbReference>
<sequence length="135" mass="14969">MPIYEYECTEAHRFESIVPRWDSPNPTCPQCTADTRRRPAAGALLTGTASVPPRSDQAPTTWLGTHRGNRDVTTGWRRALEKRAALEERHPELATPRSPVVAHEGHYHRAPLTVDELRRSAGRGSPKPTEKGPAS</sequence>
<feature type="domain" description="Putative regulatory protein FmdB zinc ribbon" evidence="2">
    <location>
        <begin position="1"/>
        <end position="40"/>
    </location>
</feature>
<name>A0ABV9BDN6_9ACTN</name>
<evidence type="ECO:0000256" key="1">
    <source>
        <dbReference type="SAM" id="MobiDB-lite"/>
    </source>
</evidence>
<dbReference type="EMBL" id="JBHSFK010000074">
    <property type="protein sequence ID" value="MFC4508286.1"/>
    <property type="molecule type" value="Genomic_DNA"/>
</dbReference>
<keyword evidence="4" id="KW-1185">Reference proteome</keyword>
<dbReference type="SMART" id="SM00834">
    <property type="entry name" value="CxxC_CXXC_SSSS"/>
    <property type="match status" value="1"/>
</dbReference>
<protein>
    <submittedName>
        <fullName evidence="3">FmdB family zinc ribbon protein</fullName>
    </submittedName>
</protein>
<evidence type="ECO:0000313" key="4">
    <source>
        <dbReference type="Proteomes" id="UP001595839"/>
    </source>
</evidence>
<reference evidence="4" key="1">
    <citation type="journal article" date="2019" name="Int. J. Syst. Evol. Microbiol.">
        <title>The Global Catalogue of Microorganisms (GCM) 10K type strain sequencing project: providing services to taxonomists for standard genome sequencing and annotation.</title>
        <authorList>
            <consortium name="The Broad Institute Genomics Platform"/>
            <consortium name="The Broad Institute Genome Sequencing Center for Infectious Disease"/>
            <person name="Wu L."/>
            <person name="Ma J."/>
        </authorList>
    </citation>
    <scope>NUCLEOTIDE SEQUENCE [LARGE SCALE GENOMIC DNA]</scope>
    <source>
        <strain evidence="4">CGMCC 4.7177</strain>
    </source>
</reference>